<evidence type="ECO:0000256" key="6">
    <source>
        <dbReference type="HAMAP-Rule" id="MF_00242"/>
    </source>
</evidence>
<dbReference type="GO" id="GO:0019546">
    <property type="term" value="P:L-arginine deiminase pathway"/>
    <property type="evidence" value="ECO:0007669"/>
    <property type="project" value="UniProtKB-UniRule"/>
</dbReference>
<dbReference type="UniPathway" id="UPA00254">
    <property type="reaction ID" value="UER00364"/>
</dbReference>
<evidence type="ECO:0000256" key="3">
    <source>
        <dbReference type="ARBA" id="ARBA00022503"/>
    </source>
</evidence>
<organism evidence="8 9">
    <name type="scientific">Culicoidibacter larvae</name>
    <dbReference type="NCBI Taxonomy" id="2579976"/>
    <lineage>
        <taxon>Bacteria</taxon>
        <taxon>Bacillati</taxon>
        <taxon>Bacillota</taxon>
        <taxon>Culicoidibacteria</taxon>
        <taxon>Culicoidibacterales</taxon>
        <taxon>Culicoidibacteraceae</taxon>
        <taxon>Culicoidibacter</taxon>
    </lineage>
</organism>
<dbReference type="InParanoid" id="A0A5R8QCN6"/>
<name>A0A5R8QCN6_9FIRM</name>
<comment type="similarity">
    <text evidence="2 6">Belongs to the arginine deiminase family.</text>
</comment>
<dbReference type="PIRSF" id="PIRSF006356">
    <property type="entry name" value="Arg_deiminase"/>
    <property type="match status" value="1"/>
</dbReference>
<dbReference type="RefSeq" id="WP_138190814.1">
    <property type="nucleotide sequence ID" value="NZ_VBWP01000004.1"/>
</dbReference>
<evidence type="ECO:0000256" key="5">
    <source>
        <dbReference type="ARBA" id="ARBA00049429"/>
    </source>
</evidence>
<feature type="active site" description="Amidino-cysteine intermediate" evidence="6 7">
    <location>
        <position position="399"/>
    </location>
</feature>
<dbReference type="Proteomes" id="UP000306912">
    <property type="component" value="Unassembled WGS sequence"/>
</dbReference>
<dbReference type="GO" id="GO:0016990">
    <property type="term" value="F:arginine deiminase activity"/>
    <property type="evidence" value="ECO:0007669"/>
    <property type="project" value="UniProtKB-UniRule"/>
</dbReference>
<comment type="catalytic activity">
    <reaction evidence="5 6">
        <text>L-arginine + H2O = L-citrulline + NH4(+)</text>
        <dbReference type="Rhea" id="RHEA:19597"/>
        <dbReference type="ChEBI" id="CHEBI:15377"/>
        <dbReference type="ChEBI" id="CHEBI:28938"/>
        <dbReference type="ChEBI" id="CHEBI:32682"/>
        <dbReference type="ChEBI" id="CHEBI:57743"/>
        <dbReference type="EC" id="3.5.3.6"/>
    </reaction>
</comment>
<dbReference type="Gene3D" id="1.10.3930.10">
    <property type="entry name" value="Arginine deiminase"/>
    <property type="match status" value="1"/>
</dbReference>
<dbReference type="SUPFAM" id="SSF55909">
    <property type="entry name" value="Pentein"/>
    <property type="match status" value="1"/>
</dbReference>
<dbReference type="OrthoDB" id="9807502at2"/>
<proteinExistence type="inferred from homology"/>
<evidence type="ECO:0000313" key="8">
    <source>
        <dbReference type="EMBL" id="TLG74262.1"/>
    </source>
</evidence>
<dbReference type="AlphaFoldDB" id="A0A5R8QCN6"/>
<evidence type="ECO:0000256" key="1">
    <source>
        <dbReference type="ARBA" id="ARBA00005213"/>
    </source>
</evidence>
<dbReference type="EC" id="3.5.3.6" evidence="6"/>
<dbReference type="NCBIfam" id="TIGR01078">
    <property type="entry name" value="arcA"/>
    <property type="match status" value="1"/>
</dbReference>
<gene>
    <name evidence="6 8" type="primary">arcA</name>
    <name evidence="8" type="ORF">FEZ08_06030</name>
</gene>
<dbReference type="GO" id="GO:0005737">
    <property type="term" value="C:cytoplasm"/>
    <property type="evidence" value="ECO:0007669"/>
    <property type="project" value="UniProtKB-SubCell"/>
</dbReference>
<dbReference type="PANTHER" id="PTHR47271:SF2">
    <property type="entry name" value="ARGININE DEIMINASE"/>
    <property type="match status" value="1"/>
</dbReference>
<protein>
    <recommendedName>
        <fullName evidence="6">Arginine deiminase</fullName>
        <shortName evidence="6">ADI</shortName>
        <ecNumber evidence="6">3.5.3.6</ecNumber>
    </recommendedName>
    <alternativeName>
        <fullName evidence="6">Arginine dihydrolase</fullName>
        <shortName evidence="6">AD</shortName>
    </alternativeName>
</protein>
<dbReference type="InterPro" id="IPR003876">
    <property type="entry name" value="Arg_deiminase"/>
</dbReference>
<keyword evidence="4 6" id="KW-0378">Hydrolase</keyword>
<dbReference type="EMBL" id="VBWP01000004">
    <property type="protein sequence ID" value="TLG74262.1"/>
    <property type="molecule type" value="Genomic_DNA"/>
</dbReference>
<accession>A0A5R8QCN6</accession>
<keyword evidence="9" id="KW-1185">Reference proteome</keyword>
<evidence type="ECO:0000256" key="2">
    <source>
        <dbReference type="ARBA" id="ARBA00010206"/>
    </source>
</evidence>
<reference evidence="8 9" key="1">
    <citation type="submission" date="2019-05" db="EMBL/GenBank/DDBJ databases">
        <title>Culicoidintestinum kansasii gen. nov., sp. nov. from the gastrointestinal tract of the biting midge, Culicoides sonorensis.</title>
        <authorList>
            <person name="Neupane S."/>
            <person name="Ghosh A."/>
            <person name="Gunther S."/>
            <person name="Martin K."/>
            <person name="Zurek L."/>
        </authorList>
    </citation>
    <scope>NUCLEOTIDE SEQUENCE [LARGE SCALE GENOMIC DNA]</scope>
    <source>
        <strain evidence="8 9">CS-1</strain>
    </source>
</reference>
<evidence type="ECO:0000313" key="9">
    <source>
        <dbReference type="Proteomes" id="UP000306912"/>
    </source>
</evidence>
<evidence type="ECO:0000256" key="4">
    <source>
        <dbReference type="ARBA" id="ARBA00022801"/>
    </source>
</evidence>
<keyword evidence="6" id="KW-0963">Cytoplasm</keyword>
<comment type="subcellular location">
    <subcellularLocation>
        <location evidence="6">Cytoplasm</location>
    </subcellularLocation>
</comment>
<dbReference type="PANTHER" id="PTHR47271">
    <property type="entry name" value="ARGININE DEIMINASE"/>
    <property type="match status" value="1"/>
</dbReference>
<sequence length="410" mass="46799">MKPIHVFSEIGKLKKVLLHRPGEEVENLTPDLLERLLFDDIPYLKIAQEEHDAFAKILQDNGVEVVYIEKLTAETLDLSDDIKNNFIDEFLFESKIHSDNMKKSLKEYLLSMDTQAMVNKMIAGIRKTELAGYKRTTLVDVVNDFYPFITEPMPNILFTRDTFASIGNGVSFNHMYTNVRQRETLFCDYVFKYHPDFKDGNVPHWYDRDEDTYIEGGDQLVLNKETLAIGISERTESAAIEKLARKVFAHPENTFKTILAFDLPHQRSFMHLDTVFTQIDHDKFTIHAGIEGPLRIFKITSDPSSEYGLKITVESKDVQTVLSETLGRQIELIRCGNGDIIDGGREQWNDGANTLAIAPNEIIVYSRNHVTNELLANKGVKLHIMPSSELSRGRGGPRCMSMPLVREDLE</sequence>
<dbReference type="PRINTS" id="PR01466">
    <property type="entry name" value="ARGDEIMINASE"/>
</dbReference>
<comment type="pathway">
    <text evidence="1 6">Amino-acid degradation; L-arginine degradation via ADI pathway; carbamoyl phosphate from L-arginine: step 1/2.</text>
</comment>
<keyword evidence="3 6" id="KW-0056">Arginine metabolism</keyword>
<evidence type="ECO:0000256" key="7">
    <source>
        <dbReference type="PIRSR" id="PIRSR006356-1"/>
    </source>
</evidence>
<dbReference type="FunCoup" id="A0A5R8QCN6">
    <property type="interactions" value="18"/>
</dbReference>
<dbReference type="NCBIfam" id="NF002381">
    <property type="entry name" value="PRK01388.1"/>
    <property type="match status" value="1"/>
</dbReference>
<comment type="caution">
    <text evidence="8">The sequence shown here is derived from an EMBL/GenBank/DDBJ whole genome shotgun (WGS) entry which is preliminary data.</text>
</comment>
<dbReference type="HAMAP" id="MF_00242">
    <property type="entry name" value="Arg_deiminase"/>
    <property type="match status" value="1"/>
</dbReference>
<dbReference type="Gene3D" id="3.75.10.10">
    <property type="entry name" value="L-arginine/glycine Amidinotransferase, Chain A"/>
    <property type="match status" value="1"/>
</dbReference>
<dbReference type="Pfam" id="PF02274">
    <property type="entry name" value="ADI"/>
    <property type="match status" value="1"/>
</dbReference>